<reference evidence="1" key="1">
    <citation type="submission" date="2018-02" db="EMBL/GenBank/DDBJ databases">
        <title>Rhizophora mucronata_Transcriptome.</title>
        <authorList>
            <person name="Meera S.P."/>
            <person name="Sreeshan A."/>
            <person name="Augustine A."/>
        </authorList>
    </citation>
    <scope>NUCLEOTIDE SEQUENCE</scope>
    <source>
        <tissue evidence="1">Leaf</tissue>
    </source>
</reference>
<dbReference type="AlphaFoldDB" id="A0A2P2NVW0"/>
<organism evidence="1">
    <name type="scientific">Rhizophora mucronata</name>
    <name type="common">Asiatic mangrove</name>
    <dbReference type="NCBI Taxonomy" id="61149"/>
    <lineage>
        <taxon>Eukaryota</taxon>
        <taxon>Viridiplantae</taxon>
        <taxon>Streptophyta</taxon>
        <taxon>Embryophyta</taxon>
        <taxon>Tracheophyta</taxon>
        <taxon>Spermatophyta</taxon>
        <taxon>Magnoliopsida</taxon>
        <taxon>eudicotyledons</taxon>
        <taxon>Gunneridae</taxon>
        <taxon>Pentapetalae</taxon>
        <taxon>rosids</taxon>
        <taxon>fabids</taxon>
        <taxon>Malpighiales</taxon>
        <taxon>Rhizophoraceae</taxon>
        <taxon>Rhizophora</taxon>
    </lineage>
</organism>
<protein>
    <submittedName>
        <fullName evidence="1">Uncharacterized protein</fullName>
    </submittedName>
</protein>
<proteinExistence type="predicted"/>
<sequence length="28" mass="3387">MWPSSIYSPFFKKYVPSRQLLTTYVPIH</sequence>
<evidence type="ECO:0000313" key="1">
    <source>
        <dbReference type="EMBL" id="MBX46585.1"/>
    </source>
</evidence>
<accession>A0A2P2NVW0</accession>
<dbReference type="EMBL" id="GGEC01066101">
    <property type="protein sequence ID" value="MBX46585.1"/>
    <property type="molecule type" value="Transcribed_RNA"/>
</dbReference>
<name>A0A2P2NVW0_RHIMU</name>